<dbReference type="Gene3D" id="3.40.50.150">
    <property type="entry name" value="Vaccinia Virus protein VP39"/>
    <property type="match status" value="1"/>
</dbReference>
<dbReference type="Pfam" id="PF00501">
    <property type="entry name" value="AMP-binding"/>
    <property type="match status" value="2"/>
</dbReference>
<dbReference type="InterPro" id="IPR045851">
    <property type="entry name" value="AMP-bd_C_sf"/>
</dbReference>
<dbReference type="PROSITE" id="PS00012">
    <property type="entry name" value="PHOSPHOPANTETHEINE"/>
    <property type="match status" value="1"/>
</dbReference>
<dbReference type="Pfam" id="PF12847">
    <property type="entry name" value="Methyltransf_18"/>
    <property type="match status" value="1"/>
</dbReference>
<keyword evidence="7" id="KW-1185">Reference proteome</keyword>
<dbReference type="PROSITE" id="PS00455">
    <property type="entry name" value="AMP_BINDING"/>
    <property type="match status" value="2"/>
</dbReference>
<dbReference type="PANTHER" id="PTHR45527">
    <property type="entry name" value="NONRIBOSOMAL PEPTIDE SYNTHETASE"/>
    <property type="match status" value="1"/>
</dbReference>
<dbReference type="Gene3D" id="3.40.50.980">
    <property type="match status" value="2"/>
</dbReference>
<dbReference type="Pfam" id="PF00550">
    <property type="entry name" value="PP-binding"/>
    <property type="match status" value="2"/>
</dbReference>
<name>A0ABY3C933_9GAMM</name>
<dbReference type="Gene3D" id="1.10.1200.10">
    <property type="entry name" value="ACP-like"/>
    <property type="match status" value="2"/>
</dbReference>
<dbReference type="InterPro" id="IPR036736">
    <property type="entry name" value="ACP-like_sf"/>
</dbReference>
<dbReference type="CDD" id="cd19534">
    <property type="entry name" value="E_NRPS"/>
    <property type="match status" value="1"/>
</dbReference>
<dbReference type="InterPro" id="IPR023213">
    <property type="entry name" value="CAT-like_dom_sf"/>
</dbReference>
<evidence type="ECO:0000313" key="7">
    <source>
        <dbReference type="Proteomes" id="UP000733744"/>
    </source>
</evidence>
<keyword evidence="2" id="KW-0596">Phosphopantetheine</keyword>
<protein>
    <submittedName>
        <fullName evidence="6">Amino acid adenylation domain-containing protein</fullName>
    </submittedName>
</protein>
<gene>
    <name evidence="6" type="ORF">EKO24_019220</name>
</gene>
<dbReference type="SUPFAM" id="SSF56801">
    <property type="entry name" value="Acetyl-CoA synthetase-like"/>
    <property type="match status" value="2"/>
</dbReference>
<sequence length="2436" mass="272176">MDKKLVQSVFLGVSRAFPHNTAISEPNRNISFEHLNQCANQAAAQLLQHGVKNGDVVGLLIEASIDYVIAMLAVLKAGGIFMALDPDTPKKRLEFIIDKTAPKRVITNKPEFVEIVSGYPVAVTMLATSLHETALEPEVVVDGNDSAYIVFTSGSTGFPKAIEGQHKGLSHFIHWEMKTFGLTETTRVAWLAPPTFDVSLRDIFVPLLSGGTLVIPDAELRKKTAYLPTWLTDNKVTLMHCVPSLFRMLTREFQEHNSSNALPGLQRILLAGEPLYAKDVIAWRELFGERIELVNIYGPSETTLAKAYYPIKNPPAQPQAMIPIGQAISNSALLIIKSGRLCSIGEIGEIYIKTPFRSKGYYGDPELTAAVFVQNPLHQESEDIVYKTGDSGRYLPDHSVEFLGRQDNQVKINGVRIELAEIEQAVLTHDAIDQAVVIAHAVDRRDKVLVCYFIAHTSLSNDALREHLRQWLPSAMLPTFFVPLTEMPLNLHGKVDRKALPKPDELLYAEHYQAPENDIEVELVKQWQQLLGLNKIGVTHAFMDIGGDSLKAMRMVSGIYKVFNVDISLKDFFAQPTIRQLARLIAAAKTAEKHQILPVRQALDYAVSHSQKRLWLMDRMHIDSVAYNLPEALLINGDLNVQALSDALQVLVDRHESLRTRFIERNGEPRQIIEAIRAELPLIDLSTLTDPDAEALMHVDKDLRQAFDFQRAPLFRTRLLKLAPQRHVLLFNIHHIISDGWSLGVLTREWMSVYQALRNDQTPSLTPLSIQYKDYAAWQNQYLESPEALKHRQYWLKQLSGELPVLNMPADYLRPAVQTFNGATLHFKLPDFALQQFKALLNARQASLFMGLCAVVKILLYRYTAQQDLILGTPVAGRGHSDLENQLGFYVNTLALRDSIDPGQSFAALVDQINATAIAAFDHQLYPFDMLVNDLTIQRDMSRSPVFDAMLALQNNETGITAIDGLNIEPFVKENHWDISRYDLLFHFSEAADGLELDLNFNPDLFAETRMQRLGGHILQLFDSILRQPECAVAKLPMLTALELQQLASFNPIGTDTAGNMTIADVFERQAASTPDNDALVTPEYTLTYKQLNSQANQCAKRLQALVPEGSVAAVYSERVDPLLLLACAKAGVVYLPIDAGLPLQRVLYMLEQSGCRTLLHRCQTAVPAVLASAYPCLAWAGENDSGLDVTNPQRQTRTDDIAYILYTSGSTGRPKGVRVKHDGFVNMALAQIDGFSVSAGDRVLQFASIAFDASLSEVFMALFSGAALLTIDQATINDTAGFIDYLARYRVSHLTLPPVYLRALQRQAMPTLKTLITAGEAPHIDDALHYARRCAYFNAYGPTETSVCASFYRVDAQNDYRQRIPVGAALPNLAIYVLDDAHNPQPVGVAGEIYIGGIGVAKDYVNAPELTAASFVSLPQLCPATLYKTGDLGCWNEAGQLEYIGRKDRQVKVSGYRIETAEVAYALRQFPEVEQAVVTVQKDGREQNALCAYYTRAGKVELWPSIAEFYVYDDIVYRSMATDHARNARYRAAFAKVLQGKTVVEIGPGPEAILSRLCLEAGAEKIYAIELLEETYRKAQQTLKRLGLEDKIQLLHGNAMTVELPEQVDYCISEIVGGIGGSEGAAKIINSARRFLRNPQNMLPTRSLTKIGAIQLSESDFDFHFSAIAAHYVERIFSQTGYPFDLRLCLKGLPDSALISNADVFEDLDYTRDIPLESEHDIVLNFDKDSLFTGFLVWLTLYPDADEVIDILYSQDSWIPVYLPVSIAGIAVRKGDVFKASLQRKLCANGLNPDYFIDGTLYKADGQEIPVSYAAYHNQPQFQSGEFYRRLFPGKGEIPVRPALQVAKLRAFLAESLPAYMIPAHFTELENLPLNSSGKVDLKALPVPFTVNSSVQGDHYAAPTTGAERHLVEVWQDVLDQRPIGIHDHYFHRGGDSIRAIQIVARLREHNLKLDVRDIFQYPTIYELATQVTEVVKAVDQSPVIGVIPLTPIQHWFFAQNTPEPQHFNQAVLLKLNGRAQKADLQTVLEHLYRHHDALRIQFKIGVDIAQQINGAEGIVNLQEVDLREQAEPAQAMQQHADAAQAAIDLSAGPLFNAVLYRLPEQDCLLLFCHHLVIDGVSWRILLEDFSSAYRQVLDAQTITLPLKTDSFKSHAERLQLFAESGELSQQLVYWQTLASIVEPEPQASAATIADAGEYAFALNEADTHLLLTDTHQAFNTRIDDVLLAALSMTLYQWQGRRQTVIEMEGHGRDQLEGLDTQRTVGWFTVAYPKLLQYDPQQNLADLLKETKESLRLIPNKGLGYGVLRYLQGRPELALTPEIGFNYLGQMDGADRNELFSIDWQGLGRAVSAKMPLAHDLDILSLVENKALQFHIAYNTLRYQDESIRQLGDLYRQNITLLIAFCMEQDGSELTPSDLTYREISIDELDLLFDE</sequence>
<feature type="domain" description="Carrier" evidence="5">
    <location>
        <begin position="1903"/>
        <end position="1977"/>
    </location>
</feature>
<dbReference type="EMBL" id="RYFG02000118">
    <property type="protein sequence ID" value="TRW90360.1"/>
    <property type="molecule type" value="Genomic_DNA"/>
</dbReference>
<organism evidence="6 7">
    <name type="scientific">Candidatus Methylobacter oryzae</name>
    <dbReference type="NCBI Taxonomy" id="2497749"/>
    <lineage>
        <taxon>Bacteria</taxon>
        <taxon>Pseudomonadati</taxon>
        <taxon>Pseudomonadota</taxon>
        <taxon>Gammaproteobacteria</taxon>
        <taxon>Methylococcales</taxon>
        <taxon>Methylococcaceae</taxon>
        <taxon>Methylobacter</taxon>
    </lineage>
</organism>
<dbReference type="InterPro" id="IPR020806">
    <property type="entry name" value="PKS_PP-bd"/>
</dbReference>
<dbReference type="PANTHER" id="PTHR45527:SF1">
    <property type="entry name" value="FATTY ACID SYNTHASE"/>
    <property type="match status" value="1"/>
</dbReference>
<evidence type="ECO:0000256" key="3">
    <source>
        <dbReference type="ARBA" id="ARBA00022553"/>
    </source>
</evidence>
<keyword evidence="3" id="KW-0597">Phosphoprotein</keyword>
<dbReference type="Gene3D" id="3.40.50.12780">
    <property type="entry name" value="N-terminal domain of ligase-like"/>
    <property type="match status" value="1"/>
</dbReference>
<evidence type="ECO:0000313" key="6">
    <source>
        <dbReference type="EMBL" id="TRW90360.1"/>
    </source>
</evidence>
<dbReference type="InterPro" id="IPR001242">
    <property type="entry name" value="Condensation_dom"/>
</dbReference>
<dbReference type="Pfam" id="PF00668">
    <property type="entry name" value="Condensation"/>
    <property type="match status" value="2"/>
</dbReference>
<evidence type="ECO:0000259" key="5">
    <source>
        <dbReference type="PROSITE" id="PS50075"/>
    </source>
</evidence>
<dbReference type="SUPFAM" id="SSF47336">
    <property type="entry name" value="ACP-like"/>
    <property type="match status" value="2"/>
</dbReference>
<dbReference type="NCBIfam" id="NF003417">
    <property type="entry name" value="PRK04813.1"/>
    <property type="match status" value="3"/>
</dbReference>
<dbReference type="Gene3D" id="3.30.559.30">
    <property type="entry name" value="Nonribosomal peptide synthetase, condensation domain"/>
    <property type="match status" value="2"/>
</dbReference>
<dbReference type="SUPFAM" id="SSF52777">
    <property type="entry name" value="CoA-dependent acyltransferases"/>
    <property type="match status" value="4"/>
</dbReference>
<dbReference type="Gene3D" id="2.30.38.10">
    <property type="entry name" value="Luciferase, Domain 3"/>
    <property type="match status" value="1"/>
</dbReference>
<dbReference type="InterPro" id="IPR006162">
    <property type="entry name" value="Ppantetheine_attach_site"/>
</dbReference>
<feature type="domain" description="Carrier" evidence="5">
    <location>
        <begin position="514"/>
        <end position="589"/>
    </location>
</feature>
<dbReference type="InterPro" id="IPR010060">
    <property type="entry name" value="NRPS_synth"/>
</dbReference>
<dbReference type="PROSITE" id="PS50075">
    <property type="entry name" value="CARRIER"/>
    <property type="match status" value="2"/>
</dbReference>
<dbReference type="InterPro" id="IPR010071">
    <property type="entry name" value="AA_adenyl_dom"/>
</dbReference>
<evidence type="ECO:0000256" key="4">
    <source>
        <dbReference type="ARBA" id="ARBA00022737"/>
    </source>
</evidence>
<dbReference type="InterPro" id="IPR042099">
    <property type="entry name" value="ANL_N_sf"/>
</dbReference>
<proteinExistence type="predicted"/>
<dbReference type="NCBIfam" id="TIGR01733">
    <property type="entry name" value="AA-adenyl-dom"/>
    <property type="match status" value="2"/>
</dbReference>
<dbReference type="InterPro" id="IPR000873">
    <property type="entry name" value="AMP-dep_synth/lig_dom"/>
</dbReference>
<dbReference type="CDD" id="cd19531">
    <property type="entry name" value="LCL_NRPS-like"/>
    <property type="match status" value="1"/>
</dbReference>
<dbReference type="SMART" id="SM00823">
    <property type="entry name" value="PKS_PP"/>
    <property type="match status" value="2"/>
</dbReference>
<dbReference type="RefSeq" id="WP_161990627.1">
    <property type="nucleotide sequence ID" value="NZ_RYFG02000118.1"/>
</dbReference>
<dbReference type="InterPro" id="IPR009081">
    <property type="entry name" value="PP-bd_ACP"/>
</dbReference>
<dbReference type="Gene3D" id="3.30.300.30">
    <property type="match status" value="2"/>
</dbReference>
<dbReference type="InterPro" id="IPR020845">
    <property type="entry name" value="AMP-binding_CS"/>
</dbReference>
<comment type="caution">
    <text evidence="6">The sequence shown here is derived from an EMBL/GenBank/DDBJ whole genome shotgun (WGS) entry which is preliminary data.</text>
</comment>
<reference evidence="6 7" key="1">
    <citation type="journal article" date="2019" name="Antonie Van Leeuwenhoek">
        <title>Description of 'Ca. Methylobacter oryzae' KRF1, a novel species from the environmentally important Methylobacter clade 2.</title>
        <authorList>
            <person name="Khatri K."/>
            <person name="Mohite J.A."/>
            <person name="Pandit P.S."/>
            <person name="Bahulikar R."/>
            <person name="Rahalkar M.C."/>
        </authorList>
    </citation>
    <scope>NUCLEOTIDE SEQUENCE [LARGE SCALE GENOMIC DNA]</scope>
    <source>
        <strain evidence="6 7">KRF1</strain>
    </source>
</reference>
<dbReference type="InterPro" id="IPR029063">
    <property type="entry name" value="SAM-dependent_MTases_sf"/>
</dbReference>
<dbReference type="Proteomes" id="UP000733744">
    <property type="component" value="Unassembled WGS sequence"/>
</dbReference>
<accession>A0ABY3C933</accession>
<evidence type="ECO:0000256" key="2">
    <source>
        <dbReference type="ARBA" id="ARBA00022450"/>
    </source>
</evidence>
<keyword evidence="4" id="KW-0677">Repeat</keyword>
<dbReference type="SUPFAM" id="SSF53335">
    <property type="entry name" value="S-adenosyl-L-methionine-dependent methyltransferases"/>
    <property type="match status" value="1"/>
</dbReference>
<dbReference type="CDD" id="cd05930">
    <property type="entry name" value="A_NRPS"/>
    <property type="match status" value="2"/>
</dbReference>
<dbReference type="NCBIfam" id="TIGR01720">
    <property type="entry name" value="NRPS-para261"/>
    <property type="match status" value="1"/>
</dbReference>
<dbReference type="InterPro" id="IPR025110">
    <property type="entry name" value="AMP-bd_C"/>
</dbReference>
<dbReference type="Pfam" id="PF13193">
    <property type="entry name" value="AMP-binding_C"/>
    <property type="match status" value="1"/>
</dbReference>
<evidence type="ECO:0000256" key="1">
    <source>
        <dbReference type="ARBA" id="ARBA00001957"/>
    </source>
</evidence>
<dbReference type="Gene3D" id="3.30.559.10">
    <property type="entry name" value="Chloramphenicol acetyltransferase-like domain"/>
    <property type="match status" value="2"/>
</dbReference>
<comment type="cofactor">
    <cofactor evidence="1">
        <name>pantetheine 4'-phosphate</name>
        <dbReference type="ChEBI" id="CHEBI:47942"/>
    </cofactor>
</comment>